<evidence type="ECO:0000256" key="16">
    <source>
        <dbReference type="ARBA" id="ARBA00038848"/>
    </source>
</evidence>
<keyword evidence="6" id="KW-0053">Apoptosis</keyword>
<accession>A0A839RXV3</accession>
<dbReference type="Pfam" id="PF03061">
    <property type="entry name" value="4HBT"/>
    <property type="match status" value="1"/>
</dbReference>
<keyword evidence="7" id="KW-0378">Hydrolase</keyword>
<comment type="caution">
    <text evidence="26">The sequence shown here is derived from an EMBL/GenBank/DDBJ whole genome shotgun (WGS) entry which is preliminary data.</text>
</comment>
<evidence type="ECO:0000256" key="10">
    <source>
        <dbReference type="ARBA" id="ARBA00023098"/>
    </source>
</evidence>
<sequence>MSSRTENWPPADAEPVGPHPDAPAPGTELSEHYAECFGCGHEVELGLHLRSAVADDMSVVSTFTVRKDHQGAPGLAHGGLLACAFDEALGSTVGNLLRTPTVTARLETDFVRPVPVGSTLHIAARLDGRSGRKTYVSAEGRLDADDGPVALRARALFVTVGVDHFTTHGDPDAIEKFRQTAEAEAAAAEQRGWDVNP</sequence>
<dbReference type="AlphaFoldDB" id="A0A839RXV3"/>
<evidence type="ECO:0000256" key="8">
    <source>
        <dbReference type="ARBA" id="ARBA00022832"/>
    </source>
</evidence>
<evidence type="ECO:0000256" key="9">
    <source>
        <dbReference type="ARBA" id="ARBA00022946"/>
    </source>
</evidence>
<dbReference type="PANTHER" id="PTHR12418:SF19">
    <property type="entry name" value="ACYL-COENZYME A THIOESTERASE THEM4"/>
    <property type="match status" value="1"/>
</dbReference>
<dbReference type="Gene3D" id="3.10.129.10">
    <property type="entry name" value="Hotdog Thioesterase"/>
    <property type="match status" value="1"/>
</dbReference>
<keyword evidence="4" id="KW-1003">Cell membrane</keyword>
<dbReference type="CDD" id="cd03443">
    <property type="entry name" value="PaaI_thioesterase"/>
    <property type="match status" value="1"/>
</dbReference>
<evidence type="ECO:0000256" key="6">
    <source>
        <dbReference type="ARBA" id="ARBA00022703"/>
    </source>
</evidence>
<evidence type="ECO:0000256" key="11">
    <source>
        <dbReference type="ARBA" id="ARBA00023136"/>
    </source>
</evidence>
<comment type="catalytic activity">
    <reaction evidence="14">
        <text>(9Z)-octadecenoyl-CoA + H2O = (9Z)-octadecenoate + CoA + H(+)</text>
        <dbReference type="Rhea" id="RHEA:40139"/>
        <dbReference type="ChEBI" id="CHEBI:15377"/>
        <dbReference type="ChEBI" id="CHEBI:15378"/>
        <dbReference type="ChEBI" id="CHEBI:30823"/>
        <dbReference type="ChEBI" id="CHEBI:57287"/>
        <dbReference type="ChEBI" id="CHEBI:57387"/>
    </reaction>
    <physiologicalReaction direction="left-to-right" evidence="14">
        <dbReference type="Rhea" id="RHEA:40140"/>
    </physiologicalReaction>
</comment>
<evidence type="ECO:0000256" key="17">
    <source>
        <dbReference type="ARBA" id="ARBA00040123"/>
    </source>
</evidence>
<comment type="subcellular location">
    <subcellularLocation>
        <location evidence="3">Cell projection</location>
        <location evidence="3">Ruffle membrane</location>
    </subcellularLocation>
    <subcellularLocation>
        <location evidence="2">Cytoplasm</location>
    </subcellularLocation>
    <subcellularLocation>
        <location evidence="1">Membrane</location>
        <topology evidence="1">Peripheral membrane protein</topology>
    </subcellularLocation>
</comment>
<comment type="catalytic activity">
    <reaction evidence="20">
        <text>hexadecanoyl-CoA + H2O = hexadecanoate + CoA + H(+)</text>
        <dbReference type="Rhea" id="RHEA:16645"/>
        <dbReference type="ChEBI" id="CHEBI:7896"/>
        <dbReference type="ChEBI" id="CHEBI:15377"/>
        <dbReference type="ChEBI" id="CHEBI:15378"/>
        <dbReference type="ChEBI" id="CHEBI:57287"/>
        <dbReference type="ChEBI" id="CHEBI:57379"/>
        <dbReference type="EC" id="3.1.2.2"/>
    </reaction>
    <physiologicalReaction direction="left-to-right" evidence="20">
        <dbReference type="Rhea" id="RHEA:16646"/>
    </physiologicalReaction>
</comment>
<keyword evidence="11" id="KW-0472">Membrane</keyword>
<evidence type="ECO:0000256" key="4">
    <source>
        <dbReference type="ARBA" id="ARBA00022475"/>
    </source>
</evidence>
<feature type="region of interest" description="Disordered" evidence="24">
    <location>
        <begin position="1"/>
        <end position="27"/>
    </location>
</feature>
<evidence type="ECO:0000256" key="12">
    <source>
        <dbReference type="ARBA" id="ARBA00023273"/>
    </source>
</evidence>
<evidence type="ECO:0000256" key="14">
    <source>
        <dbReference type="ARBA" id="ARBA00037002"/>
    </source>
</evidence>
<comment type="catalytic activity">
    <reaction evidence="23">
        <text>tetradecanoyl-CoA + H2O = tetradecanoate + CoA + H(+)</text>
        <dbReference type="Rhea" id="RHEA:40119"/>
        <dbReference type="ChEBI" id="CHEBI:15377"/>
        <dbReference type="ChEBI" id="CHEBI:15378"/>
        <dbReference type="ChEBI" id="CHEBI:30807"/>
        <dbReference type="ChEBI" id="CHEBI:57287"/>
        <dbReference type="ChEBI" id="CHEBI:57385"/>
    </reaction>
    <physiologicalReaction direction="left-to-right" evidence="23">
        <dbReference type="Rhea" id="RHEA:40120"/>
    </physiologicalReaction>
</comment>
<evidence type="ECO:0000256" key="20">
    <source>
        <dbReference type="ARBA" id="ARBA00047734"/>
    </source>
</evidence>
<evidence type="ECO:0000256" key="7">
    <source>
        <dbReference type="ARBA" id="ARBA00022801"/>
    </source>
</evidence>
<dbReference type="InterPro" id="IPR006683">
    <property type="entry name" value="Thioestr_dom"/>
</dbReference>
<keyword evidence="12" id="KW-0966">Cell projection</keyword>
<dbReference type="GO" id="GO:0016787">
    <property type="term" value="F:hydrolase activity"/>
    <property type="evidence" value="ECO:0007669"/>
    <property type="project" value="UniProtKB-KW"/>
</dbReference>
<evidence type="ECO:0000256" key="15">
    <source>
        <dbReference type="ARBA" id="ARBA00038456"/>
    </source>
</evidence>
<dbReference type="InterPro" id="IPR052365">
    <property type="entry name" value="THEM4/THEM5_acyl-CoA_thioest"/>
</dbReference>
<dbReference type="RefSeq" id="WP_183648468.1">
    <property type="nucleotide sequence ID" value="NZ_JACHWU010000001.1"/>
</dbReference>
<dbReference type="GO" id="GO:0006631">
    <property type="term" value="P:fatty acid metabolic process"/>
    <property type="evidence" value="ECO:0007669"/>
    <property type="project" value="UniProtKB-KW"/>
</dbReference>
<evidence type="ECO:0000256" key="2">
    <source>
        <dbReference type="ARBA" id="ARBA00004496"/>
    </source>
</evidence>
<keyword evidence="8" id="KW-0276">Fatty acid metabolism</keyword>
<name>A0A839RXV3_9PSEU</name>
<keyword evidence="10" id="KW-0443">Lipid metabolism</keyword>
<comment type="catalytic activity">
    <reaction evidence="22">
        <text>dodecanoyl-CoA + H2O = dodecanoate + CoA + H(+)</text>
        <dbReference type="Rhea" id="RHEA:30135"/>
        <dbReference type="ChEBI" id="CHEBI:15377"/>
        <dbReference type="ChEBI" id="CHEBI:15378"/>
        <dbReference type="ChEBI" id="CHEBI:18262"/>
        <dbReference type="ChEBI" id="CHEBI:57287"/>
        <dbReference type="ChEBI" id="CHEBI:57375"/>
    </reaction>
    <physiologicalReaction direction="left-to-right" evidence="22">
        <dbReference type="Rhea" id="RHEA:30136"/>
    </physiologicalReaction>
</comment>
<organism evidence="26 27">
    <name type="scientific">Prauserella isguenensis</name>
    <dbReference type="NCBI Taxonomy" id="1470180"/>
    <lineage>
        <taxon>Bacteria</taxon>
        <taxon>Bacillati</taxon>
        <taxon>Actinomycetota</taxon>
        <taxon>Actinomycetes</taxon>
        <taxon>Pseudonocardiales</taxon>
        <taxon>Pseudonocardiaceae</taxon>
        <taxon>Prauserella</taxon>
    </lineage>
</organism>
<evidence type="ECO:0000259" key="25">
    <source>
        <dbReference type="Pfam" id="PF03061"/>
    </source>
</evidence>
<gene>
    <name evidence="26" type="ORF">FHS23_001010</name>
</gene>
<feature type="domain" description="Thioesterase" evidence="25">
    <location>
        <begin position="74"/>
        <end position="141"/>
    </location>
</feature>
<evidence type="ECO:0000256" key="3">
    <source>
        <dbReference type="ARBA" id="ARBA00004632"/>
    </source>
</evidence>
<comment type="catalytic activity">
    <reaction evidence="13">
        <text>(5Z,8Z,11Z,14Z)-eicosatetraenoyl-CoA + H2O = (5Z,8Z,11Z,14Z)-eicosatetraenoate + CoA + H(+)</text>
        <dbReference type="Rhea" id="RHEA:40151"/>
        <dbReference type="ChEBI" id="CHEBI:15377"/>
        <dbReference type="ChEBI" id="CHEBI:15378"/>
        <dbReference type="ChEBI" id="CHEBI:32395"/>
        <dbReference type="ChEBI" id="CHEBI:57287"/>
        <dbReference type="ChEBI" id="CHEBI:57368"/>
    </reaction>
    <physiologicalReaction direction="left-to-right" evidence="13">
        <dbReference type="Rhea" id="RHEA:40152"/>
    </physiologicalReaction>
</comment>
<keyword evidence="5" id="KW-0963">Cytoplasm</keyword>
<evidence type="ECO:0000256" key="5">
    <source>
        <dbReference type="ARBA" id="ARBA00022490"/>
    </source>
</evidence>
<comment type="similarity">
    <text evidence="15">Belongs to the THEM4/THEM5 thioesterase family.</text>
</comment>
<dbReference type="SUPFAM" id="SSF54637">
    <property type="entry name" value="Thioesterase/thiol ester dehydrase-isomerase"/>
    <property type="match status" value="1"/>
</dbReference>
<reference evidence="26 27" key="1">
    <citation type="submission" date="2020-08" db="EMBL/GenBank/DDBJ databases">
        <title>Genomic Encyclopedia of Type Strains, Phase III (KMG-III): the genomes of soil and plant-associated and newly described type strains.</title>
        <authorList>
            <person name="Whitman W."/>
        </authorList>
    </citation>
    <scope>NUCLEOTIDE SEQUENCE [LARGE SCALE GENOMIC DNA]</scope>
    <source>
        <strain evidence="26 27">CECT 8577</strain>
    </source>
</reference>
<evidence type="ECO:0000256" key="21">
    <source>
        <dbReference type="ARBA" id="ARBA00047969"/>
    </source>
</evidence>
<evidence type="ECO:0000256" key="13">
    <source>
        <dbReference type="ARBA" id="ARBA00035852"/>
    </source>
</evidence>
<dbReference type="EC" id="3.1.2.2" evidence="16"/>
<comment type="catalytic activity">
    <reaction evidence="19">
        <text>octanoyl-CoA + H2O = octanoate + CoA + H(+)</text>
        <dbReference type="Rhea" id="RHEA:30143"/>
        <dbReference type="ChEBI" id="CHEBI:15377"/>
        <dbReference type="ChEBI" id="CHEBI:15378"/>
        <dbReference type="ChEBI" id="CHEBI:25646"/>
        <dbReference type="ChEBI" id="CHEBI:57287"/>
        <dbReference type="ChEBI" id="CHEBI:57386"/>
    </reaction>
    <physiologicalReaction direction="left-to-right" evidence="19">
        <dbReference type="Rhea" id="RHEA:30144"/>
    </physiologicalReaction>
</comment>
<evidence type="ECO:0000256" key="24">
    <source>
        <dbReference type="SAM" id="MobiDB-lite"/>
    </source>
</evidence>
<keyword evidence="27" id="KW-1185">Reference proteome</keyword>
<protein>
    <recommendedName>
        <fullName evidence="17">Acyl-coenzyme A thioesterase THEM4</fullName>
        <ecNumber evidence="16">3.1.2.2</ecNumber>
    </recommendedName>
    <alternativeName>
        <fullName evidence="18">Thioesterase superfamily member 4</fullName>
    </alternativeName>
</protein>
<proteinExistence type="inferred from homology"/>
<evidence type="ECO:0000256" key="23">
    <source>
        <dbReference type="ARBA" id="ARBA00048180"/>
    </source>
</evidence>
<dbReference type="GO" id="GO:0016020">
    <property type="term" value="C:membrane"/>
    <property type="evidence" value="ECO:0007669"/>
    <property type="project" value="UniProtKB-SubCell"/>
</dbReference>
<dbReference type="PANTHER" id="PTHR12418">
    <property type="entry name" value="ACYL-COENZYME A THIOESTERASE THEM4"/>
    <property type="match status" value="1"/>
</dbReference>
<dbReference type="InterPro" id="IPR029069">
    <property type="entry name" value="HotDog_dom_sf"/>
</dbReference>
<evidence type="ECO:0000256" key="22">
    <source>
        <dbReference type="ARBA" id="ARBA00048074"/>
    </source>
</evidence>
<dbReference type="Proteomes" id="UP000550714">
    <property type="component" value="Unassembled WGS sequence"/>
</dbReference>
<keyword evidence="9" id="KW-0809">Transit peptide</keyword>
<evidence type="ECO:0000256" key="19">
    <source>
        <dbReference type="ARBA" id="ARBA00047588"/>
    </source>
</evidence>
<comment type="catalytic activity">
    <reaction evidence="21">
        <text>decanoyl-CoA + H2O = decanoate + CoA + H(+)</text>
        <dbReference type="Rhea" id="RHEA:40059"/>
        <dbReference type="ChEBI" id="CHEBI:15377"/>
        <dbReference type="ChEBI" id="CHEBI:15378"/>
        <dbReference type="ChEBI" id="CHEBI:27689"/>
        <dbReference type="ChEBI" id="CHEBI:57287"/>
        <dbReference type="ChEBI" id="CHEBI:61430"/>
    </reaction>
    <physiologicalReaction direction="left-to-right" evidence="21">
        <dbReference type="Rhea" id="RHEA:40060"/>
    </physiologicalReaction>
</comment>
<evidence type="ECO:0000256" key="1">
    <source>
        <dbReference type="ARBA" id="ARBA00004170"/>
    </source>
</evidence>
<dbReference type="EMBL" id="JACHWU010000001">
    <property type="protein sequence ID" value="MBB3050015.1"/>
    <property type="molecule type" value="Genomic_DNA"/>
</dbReference>
<evidence type="ECO:0000313" key="26">
    <source>
        <dbReference type="EMBL" id="MBB3050015.1"/>
    </source>
</evidence>
<evidence type="ECO:0000313" key="27">
    <source>
        <dbReference type="Proteomes" id="UP000550714"/>
    </source>
</evidence>
<dbReference type="GO" id="GO:0005737">
    <property type="term" value="C:cytoplasm"/>
    <property type="evidence" value="ECO:0007669"/>
    <property type="project" value="UniProtKB-SubCell"/>
</dbReference>
<evidence type="ECO:0000256" key="18">
    <source>
        <dbReference type="ARBA" id="ARBA00043210"/>
    </source>
</evidence>